<protein>
    <submittedName>
        <fullName evidence="1">Uncharacterized protein</fullName>
    </submittedName>
</protein>
<dbReference type="EMBL" id="JARPTC010000023">
    <property type="protein sequence ID" value="MDO7788674.1"/>
    <property type="molecule type" value="Genomic_DNA"/>
</dbReference>
<comment type="caution">
    <text evidence="1">The sequence shown here is derived from an EMBL/GenBank/DDBJ whole genome shotgun (WGS) entry which is preliminary data.</text>
</comment>
<gene>
    <name evidence="1" type="ORF">P6N53_15705</name>
</gene>
<accession>A0AAW7ZFV2</accession>
<evidence type="ECO:0000313" key="1">
    <source>
        <dbReference type="EMBL" id="MDO7788674.1"/>
    </source>
</evidence>
<organism evidence="1 2">
    <name type="scientific">Desulforamulus aquiferis</name>
    <dbReference type="NCBI Taxonomy" id="1397668"/>
    <lineage>
        <taxon>Bacteria</taxon>
        <taxon>Bacillati</taxon>
        <taxon>Bacillota</taxon>
        <taxon>Clostridia</taxon>
        <taxon>Eubacteriales</taxon>
        <taxon>Peptococcaceae</taxon>
        <taxon>Desulforamulus</taxon>
    </lineage>
</organism>
<reference evidence="1" key="1">
    <citation type="journal article" date="2023" name="J. Hazard. Mater.">
        <title>Anaerobic biodegradation of pyrene and benzo[a]pyrene by a new sulfate-reducing Desulforamulus aquiferis strain DSA.</title>
        <authorList>
            <person name="Zhang Z."/>
            <person name="Sun J."/>
            <person name="Gong X."/>
            <person name="Wang C."/>
            <person name="Wang H."/>
        </authorList>
    </citation>
    <scope>NUCLEOTIDE SEQUENCE</scope>
    <source>
        <strain evidence="1">DSA</strain>
    </source>
</reference>
<dbReference type="AlphaFoldDB" id="A0AAW7ZFV2"/>
<name>A0AAW7ZFV2_9FIRM</name>
<reference evidence="1" key="2">
    <citation type="submission" date="2023-03" db="EMBL/GenBank/DDBJ databases">
        <authorList>
            <person name="Zhang Z."/>
        </authorList>
    </citation>
    <scope>NUCLEOTIDE SEQUENCE</scope>
    <source>
        <strain evidence="1">DSA</strain>
    </source>
</reference>
<proteinExistence type="predicted"/>
<sequence length="63" mass="6176">MLFASVDVISGVGKDSTVVGDSDVVVSAEADEDIGSAEVIAGTAGSSAMQGELVGCGLFLVLE</sequence>
<dbReference type="Proteomes" id="UP001172911">
    <property type="component" value="Unassembled WGS sequence"/>
</dbReference>
<evidence type="ECO:0000313" key="2">
    <source>
        <dbReference type="Proteomes" id="UP001172911"/>
    </source>
</evidence>
<keyword evidence="2" id="KW-1185">Reference proteome</keyword>